<dbReference type="eggNOG" id="ENOG5033BC0">
    <property type="taxonomic scope" value="Bacteria"/>
</dbReference>
<dbReference type="Gene3D" id="1.10.10.1150">
    <property type="entry name" value="Coenzyme PQQ synthesis protein D (PqqD)"/>
    <property type="match status" value="1"/>
</dbReference>
<reference evidence="2" key="3">
    <citation type="submission" date="2011-05" db="EMBL/GenBank/DDBJ databases">
        <title>Complete sequence of Methylomonas methanica MC09.</title>
        <authorList>
            <consortium name="US DOE Joint Genome Institute"/>
            <person name="Lucas S."/>
            <person name="Han J."/>
            <person name="Lapidus A."/>
            <person name="Cheng J.-F."/>
            <person name="Goodwin L."/>
            <person name="Pitluck S."/>
            <person name="Peters L."/>
            <person name="Mikhailova N."/>
            <person name="Teshima H."/>
            <person name="Han C."/>
            <person name="Tapia R."/>
            <person name="Land M."/>
            <person name="Hauser L."/>
            <person name="Kyrpides N."/>
            <person name="Ivanova N."/>
            <person name="Pagani I."/>
            <person name="Stein L."/>
            <person name="Woyke T."/>
        </authorList>
    </citation>
    <scope>NUCLEOTIDE SEQUENCE [LARGE SCALE GENOMIC DNA]</scope>
    <source>
        <strain evidence="2">MC09</strain>
    </source>
</reference>
<protein>
    <recommendedName>
        <fullName evidence="3">Coenzyme PQQ synthesis protein D (PqqD)</fullName>
    </recommendedName>
</protein>
<reference key="2">
    <citation type="submission" date="2011-05" db="EMBL/GenBank/DDBJ databases">
        <title>Complete genome sequence of the aerobic marine methanotroph Methylomonas methanica MC09.</title>
        <authorList>
            <person name="Boden R."/>
            <person name="Cunliffe M."/>
            <person name="Scanlan J."/>
            <person name="Moussard H."/>
            <person name="Kits K.D."/>
            <person name="Klotz M."/>
            <person name="Jetten M."/>
            <person name="Vuilleumier S."/>
            <person name="Han J."/>
            <person name="Peters L."/>
            <person name="Mikhailova N."/>
            <person name="Teshima H."/>
            <person name="Tapia R."/>
            <person name="Kyrpides N."/>
            <person name="Ivanova N."/>
            <person name="Pagani I."/>
            <person name="Cheng J.-F."/>
            <person name="Goodwin L."/>
            <person name="Han C."/>
            <person name="Hauser L."/>
            <person name="Land M."/>
            <person name="Lapidus A."/>
            <person name="Lucas S."/>
            <person name="Pitluck S."/>
            <person name="Woyke T."/>
            <person name="Stein L.Y."/>
            <person name="Murrell C."/>
        </authorList>
    </citation>
    <scope>NUCLEOTIDE SEQUENCE</scope>
    <source>
        <strain>MC09</strain>
    </source>
</reference>
<dbReference type="Proteomes" id="UP000008888">
    <property type="component" value="Chromosome"/>
</dbReference>
<keyword evidence="2" id="KW-1185">Reference proteome</keyword>
<name>F9ZVK0_METMM</name>
<proteinExistence type="predicted"/>
<gene>
    <name evidence="1" type="ordered locus">Metme_3621</name>
</gene>
<dbReference type="STRING" id="857087.Metme_3621"/>
<dbReference type="InterPro" id="IPR008792">
    <property type="entry name" value="PQQD"/>
</dbReference>
<dbReference type="EMBL" id="CP002738">
    <property type="protein sequence ID" value="AEG01982.1"/>
    <property type="molecule type" value="Genomic_DNA"/>
</dbReference>
<accession>F9ZVK0</accession>
<dbReference type="KEGG" id="mmt:Metme_3621"/>
<dbReference type="OrthoDB" id="9800554at2"/>
<evidence type="ECO:0000313" key="2">
    <source>
        <dbReference type="Proteomes" id="UP000008888"/>
    </source>
</evidence>
<organism evidence="1 2">
    <name type="scientific">Methylomonas methanica (strain DSM 25384 / MC09)</name>
    <dbReference type="NCBI Taxonomy" id="857087"/>
    <lineage>
        <taxon>Bacteria</taxon>
        <taxon>Pseudomonadati</taxon>
        <taxon>Pseudomonadota</taxon>
        <taxon>Gammaproteobacteria</taxon>
        <taxon>Methylococcales</taxon>
        <taxon>Methylococcaceae</taxon>
        <taxon>Methylomonas</taxon>
    </lineage>
</organism>
<evidence type="ECO:0008006" key="3">
    <source>
        <dbReference type="Google" id="ProtNLM"/>
    </source>
</evidence>
<dbReference type="InterPro" id="IPR041881">
    <property type="entry name" value="PqqD_sf"/>
</dbReference>
<dbReference type="AlphaFoldDB" id="F9ZVK0"/>
<dbReference type="Pfam" id="PF05402">
    <property type="entry name" value="PqqD"/>
    <property type="match status" value="1"/>
</dbReference>
<reference evidence="1 2" key="1">
    <citation type="journal article" date="2011" name="J. Bacteriol.">
        <title>Complete Genome Sequence of the Aerobic Marine Methanotroph Methylomonas methanica MC09.</title>
        <authorList>
            <person name="Boden R."/>
            <person name="Cunliffe M."/>
            <person name="Scanlan J."/>
            <person name="Moussard H."/>
            <person name="Kits K.D."/>
            <person name="Klotz M.G."/>
            <person name="Jetten M.S."/>
            <person name="Vuilleumier S."/>
            <person name="Han J."/>
            <person name="Peters L."/>
            <person name="Mikhailova N."/>
            <person name="Teshima H."/>
            <person name="Tapia R."/>
            <person name="Kyrpides N."/>
            <person name="Ivanova N."/>
            <person name="Pagani I."/>
            <person name="Cheng J.F."/>
            <person name="Goodwin L."/>
            <person name="Han C."/>
            <person name="Hauser L."/>
            <person name="Land M.L."/>
            <person name="Lapidus A."/>
            <person name="Lucas S."/>
            <person name="Pitluck S."/>
            <person name="Woyke T."/>
            <person name="Stein L."/>
            <person name="Murrell J.C."/>
        </authorList>
    </citation>
    <scope>NUCLEOTIDE SEQUENCE [LARGE SCALE GENOMIC DNA]</scope>
    <source>
        <strain evidence="1 2">MC09</strain>
    </source>
</reference>
<dbReference type="RefSeq" id="WP_013820201.1">
    <property type="nucleotide sequence ID" value="NC_015572.1"/>
</dbReference>
<evidence type="ECO:0000313" key="1">
    <source>
        <dbReference type="EMBL" id="AEG01982.1"/>
    </source>
</evidence>
<dbReference type="HOGENOM" id="CLU_159325_2_4_6"/>
<sequence length="103" mass="11666">MTRIRQLLSLSSAIRRSENSLSAEVDDTVVLMSIQQGAYYSLDSIGAEIWRRLDRPMLVTELCAILKQEYDAEPTTIQRDVLALLESLDKECLIEIVPEPTAR</sequence>